<dbReference type="Pfam" id="PF13517">
    <property type="entry name" value="FG-GAP_3"/>
    <property type="match status" value="1"/>
</dbReference>
<dbReference type="EMBL" id="QQNA01000097">
    <property type="protein sequence ID" value="RDG37563.1"/>
    <property type="molecule type" value="Genomic_DNA"/>
</dbReference>
<dbReference type="NCBIfam" id="NF033679">
    <property type="entry name" value="DNRLRE_dom"/>
    <property type="match status" value="1"/>
</dbReference>
<evidence type="ECO:0000256" key="1">
    <source>
        <dbReference type="ARBA" id="ARBA00022729"/>
    </source>
</evidence>
<proteinExistence type="predicted"/>
<gene>
    <name evidence="3" type="ORF">DVH02_13680</name>
</gene>
<evidence type="ECO:0000256" key="2">
    <source>
        <dbReference type="SAM" id="MobiDB-lite"/>
    </source>
</evidence>
<dbReference type="Proteomes" id="UP000253741">
    <property type="component" value="Unassembled WGS sequence"/>
</dbReference>
<keyword evidence="1" id="KW-0732">Signal</keyword>
<dbReference type="InterPro" id="IPR013517">
    <property type="entry name" value="FG-GAP"/>
</dbReference>
<feature type="compositionally biased region" description="Acidic residues" evidence="2">
    <location>
        <begin position="348"/>
        <end position="361"/>
    </location>
</feature>
<dbReference type="InterPro" id="IPR028994">
    <property type="entry name" value="Integrin_alpha_N"/>
</dbReference>
<dbReference type="AlphaFoldDB" id="A0A370BCP5"/>
<name>A0A370BCP5_9ACTN</name>
<sequence length="1178" mass="123031">MAAAIAAALTFGLLALPGSGPPGPTDPAADGRSAEGRGKADSPAVGRPLSEDGAQEQAVAKGRSVEVGALRTETSTTYAQPDGTFRLTVHAAPVRARVDGAWQPIDTDLTAVEGGGGWTQKAAADPVVFSPGGAGPVGRRASGAEPAVYTVAPGAGGATAMSAGTPHATAAGPVLRAADPKDGYHELATLNSGGHEATLSWPGELPAPVVSGPSALYRDVFPDIDLLLTAKDSGFSHVLVVHNAEAAANPALASLSYGLSSPDLTFRLDPGSKVVTGEDADGQEIVISPTPHMWDSAGTPTEGAGDEPPPQEEGEEPAPEPSEPPDEEVPDESTDSSDGLDTAAPEPPAEDGEGDPDDAPDTDVPGEPAGPEDQDPPDPGSAAQGSAATGSADPAAYRSGTGVRHAASSADGTLGLPGLAGPENGTRLAPMNATLGDQDNGFAPLRLIPDQSLLTAKDTVYPVFIDPSISGKTKNWTTAYNRYPSSSFYDGANYNSGTTEARVGFESTTWGTSRSFFRLGWSTNIKGATVQSATLKMLETYSWSCDAREVQVWQTGAISSKTTWSKQPDWKKHIATKSLAHGYASRCPKANVDFNAKAIMQDAANGNWSELTIGLKASTETSAYSWKKFKAEGESAPRITVVYNRPPKTPSSLQQSPGKGCDTSAPYQSVGKHDLTLSAASSDPDDTSTRQDLAQLHFQLWRTGYGDSKILDKKVTVTSTGKASVTLAQSKLTNKYQYSWRVRAIDSSGTASAYAPTADPKVCRFLYDSAKPASPVVSSKTFPEADEDGTVWSKVPFGTDGSFTFDPNGEKDINEFQYSFNSSAYKSGKKTTVGKSATVDPLRPPFAGPNVLYVRSVDIAGNVSDGTKYLFYVTPRDKADTFGDVTGDGIPDLYTIQNTGLLRMYPSDPAGDLHHSLEGAHRDGVILSKEDGYGDYWIGADGKAALIAHGGDAYPGDGITDLFARMPDGRLYVYRGDGYGSVDIEQRVRIKLPANAPDPATYKQIIVGDYNRDKRPDLFVLTHSGAMWAFTGYTGAVFSSATQLNASAWADRDLVSIGDHDKDGAPDLVWRSGASGKLYIRYGTADSAGGTALASLATAAASKTGVDSTYATGWTTAAKPIHLVYGTPDVTGDGIPDIWAVTDDGAIAIYKGGRTTLGAPTTVISAGSGWKTSKLGFG</sequence>
<dbReference type="Gene3D" id="2.60.40.10">
    <property type="entry name" value="Immunoglobulins"/>
    <property type="match status" value="1"/>
</dbReference>
<reference evidence="3 4" key="1">
    <citation type="submission" date="2018-07" db="EMBL/GenBank/DDBJ databases">
        <title>Streptomyces species from bats.</title>
        <authorList>
            <person name="Dunlap C."/>
        </authorList>
    </citation>
    <scope>NUCLEOTIDE SEQUENCE [LARGE SCALE GENOMIC DNA]</scope>
    <source>
        <strain evidence="3 4">AC230</strain>
    </source>
</reference>
<evidence type="ECO:0000313" key="4">
    <source>
        <dbReference type="Proteomes" id="UP000253741"/>
    </source>
</evidence>
<dbReference type="GO" id="GO:0005975">
    <property type="term" value="P:carbohydrate metabolic process"/>
    <property type="evidence" value="ECO:0007669"/>
    <property type="project" value="UniProtKB-ARBA"/>
</dbReference>
<evidence type="ECO:0000313" key="3">
    <source>
        <dbReference type="EMBL" id="RDG37563.1"/>
    </source>
</evidence>
<dbReference type="SUPFAM" id="SSF69318">
    <property type="entry name" value="Integrin alpha N-terminal domain"/>
    <property type="match status" value="1"/>
</dbReference>
<dbReference type="InterPro" id="IPR013783">
    <property type="entry name" value="Ig-like_fold"/>
</dbReference>
<protein>
    <recommendedName>
        <fullName evidence="5">DNRLRE domain-containing protein</fullName>
    </recommendedName>
</protein>
<comment type="caution">
    <text evidence="3">The sequence shown here is derived from an EMBL/GenBank/DDBJ whole genome shotgun (WGS) entry which is preliminary data.</text>
</comment>
<feature type="compositionally biased region" description="Low complexity" evidence="2">
    <location>
        <begin position="380"/>
        <end position="392"/>
    </location>
</feature>
<organism evidence="3 4">
    <name type="scientific">Streptomyces corynorhini</name>
    <dbReference type="NCBI Taxonomy" id="2282652"/>
    <lineage>
        <taxon>Bacteria</taxon>
        <taxon>Bacillati</taxon>
        <taxon>Actinomycetota</taxon>
        <taxon>Actinomycetes</taxon>
        <taxon>Kitasatosporales</taxon>
        <taxon>Streptomycetaceae</taxon>
        <taxon>Streptomyces</taxon>
    </lineage>
</organism>
<feature type="compositionally biased region" description="Acidic residues" evidence="2">
    <location>
        <begin position="309"/>
        <end position="335"/>
    </location>
</feature>
<keyword evidence="4" id="KW-1185">Reference proteome</keyword>
<feature type="region of interest" description="Disordered" evidence="2">
    <location>
        <begin position="645"/>
        <end position="667"/>
    </location>
</feature>
<feature type="region of interest" description="Disordered" evidence="2">
    <location>
        <begin position="15"/>
        <end position="75"/>
    </location>
</feature>
<feature type="region of interest" description="Disordered" evidence="2">
    <location>
        <begin position="275"/>
        <end position="433"/>
    </location>
</feature>
<accession>A0A370BCP5</accession>
<evidence type="ECO:0008006" key="5">
    <source>
        <dbReference type="Google" id="ProtNLM"/>
    </source>
</evidence>